<name>A0AAN7S4V5_MYCAM</name>
<evidence type="ECO:0000313" key="1">
    <source>
        <dbReference type="EMBL" id="KAK4828650.1"/>
    </source>
</evidence>
<protein>
    <submittedName>
        <fullName evidence="1">Uncharacterized protein</fullName>
    </submittedName>
</protein>
<organism evidence="1 2">
    <name type="scientific">Mycteria americana</name>
    <name type="common">Wood stork</name>
    <dbReference type="NCBI Taxonomy" id="33587"/>
    <lineage>
        <taxon>Eukaryota</taxon>
        <taxon>Metazoa</taxon>
        <taxon>Chordata</taxon>
        <taxon>Craniata</taxon>
        <taxon>Vertebrata</taxon>
        <taxon>Euteleostomi</taxon>
        <taxon>Archelosauria</taxon>
        <taxon>Archosauria</taxon>
        <taxon>Dinosauria</taxon>
        <taxon>Saurischia</taxon>
        <taxon>Theropoda</taxon>
        <taxon>Coelurosauria</taxon>
        <taxon>Aves</taxon>
        <taxon>Neognathae</taxon>
        <taxon>Neoaves</taxon>
        <taxon>Aequornithes</taxon>
        <taxon>Ciconiiformes</taxon>
        <taxon>Ciconiidae</taxon>
        <taxon>Mycteria</taxon>
    </lineage>
</organism>
<dbReference type="Proteomes" id="UP001333110">
    <property type="component" value="Unassembled WGS sequence"/>
</dbReference>
<sequence length="182" mass="20025">MGNRIESLGEIQVDNVHRSPHINQAVYFVVKGYEVCQARFTLAQDMLGFLGCEHIAVSCPAFHPPVPPNPSPQGCTHPFIPQPVLIPGVALTHVQDLALGLAEPHEVHMGPLLELIQVPLDGILSLRNVSHTTQFGVMCKLAEGALNSTVYVIDEGIKQWWSQYGPLREHHLSLVSIWTLSC</sequence>
<keyword evidence="2" id="KW-1185">Reference proteome</keyword>
<accession>A0AAN7S4V5</accession>
<evidence type="ECO:0000313" key="2">
    <source>
        <dbReference type="Proteomes" id="UP001333110"/>
    </source>
</evidence>
<dbReference type="AlphaFoldDB" id="A0AAN7S4V5"/>
<proteinExistence type="predicted"/>
<gene>
    <name evidence="1" type="ORF">QYF61_000298</name>
</gene>
<dbReference type="EMBL" id="JAUNZN010000001">
    <property type="protein sequence ID" value="KAK4828650.1"/>
    <property type="molecule type" value="Genomic_DNA"/>
</dbReference>
<comment type="caution">
    <text evidence="1">The sequence shown here is derived from an EMBL/GenBank/DDBJ whole genome shotgun (WGS) entry which is preliminary data.</text>
</comment>
<reference evidence="1 2" key="1">
    <citation type="journal article" date="2023" name="J. Hered.">
        <title>Chromosome-level genome of the wood stork (Mycteria americana) provides insight into avian chromosome evolution.</title>
        <authorList>
            <person name="Flamio R. Jr."/>
            <person name="Ramstad K.M."/>
        </authorList>
    </citation>
    <scope>NUCLEOTIDE SEQUENCE [LARGE SCALE GENOMIC DNA]</scope>
    <source>
        <strain evidence="1">JAX WOST 10</strain>
    </source>
</reference>